<dbReference type="STRING" id="1770058.A3840_05580"/>
<feature type="domain" description="Bacterial sugar transferase" evidence="4">
    <location>
        <begin position="53"/>
        <end position="239"/>
    </location>
</feature>
<evidence type="ECO:0000259" key="4">
    <source>
        <dbReference type="Pfam" id="PF02397"/>
    </source>
</evidence>
<evidence type="ECO:0000256" key="3">
    <source>
        <dbReference type="SAM" id="Phobius"/>
    </source>
</evidence>
<keyword evidence="3" id="KW-0472">Membrane</keyword>
<evidence type="ECO:0000313" key="6">
    <source>
        <dbReference type="Proteomes" id="UP000078389"/>
    </source>
</evidence>
<keyword evidence="2" id="KW-0270">Exopolysaccharide synthesis</keyword>
<dbReference type="InterPro" id="IPR003362">
    <property type="entry name" value="Bact_transf"/>
</dbReference>
<reference evidence="5 6" key="1">
    <citation type="submission" date="2016-03" db="EMBL/GenBank/DDBJ databases">
        <title>Genome sequencing of Devosia sp. S37.</title>
        <authorList>
            <person name="Mohd Nor M."/>
        </authorList>
    </citation>
    <scope>NUCLEOTIDE SEQUENCE [LARGE SCALE GENOMIC DNA]</scope>
    <source>
        <strain evidence="5 6">S37</strain>
    </source>
</reference>
<keyword evidence="3" id="KW-1133">Transmembrane helix</keyword>
<dbReference type="Proteomes" id="UP000078389">
    <property type="component" value="Unassembled WGS sequence"/>
</dbReference>
<evidence type="ECO:0000256" key="1">
    <source>
        <dbReference type="ARBA" id="ARBA00006464"/>
    </source>
</evidence>
<dbReference type="GO" id="GO:0016780">
    <property type="term" value="F:phosphotransferase activity, for other substituted phosphate groups"/>
    <property type="evidence" value="ECO:0007669"/>
    <property type="project" value="TreeGrafter"/>
</dbReference>
<name>A0A178I328_9HYPH</name>
<protein>
    <recommendedName>
        <fullName evidence="4">Bacterial sugar transferase domain-containing protein</fullName>
    </recommendedName>
</protein>
<comment type="caution">
    <text evidence="5">The sequence shown here is derived from an EMBL/GenBank/DDBJ whole genome shotgun (WGS) entry which is preliminary data.</text>
</comment>
<dbReference type="GO" id="GO:0000271">
    <property type="term" value="P:polysaccharide biosynthetic process"/>
    <property type="evidence" value="ECO:0007669"/>
    <property type="project" value="UniProtKB-KW"/>
</dbReference>
<dbReference type="Pfam" id="PF02397">
    <property type="entry name" value="Bac_transf"/>
    <property type="match status" value="1"/>
</dbReference>
<proteinExistence type="inferred from homology"/>
<accession>A0A178I328</accession>
<organism evidence="5 6">
    <name type="scientific">Devosia elaeis</name>
    <dbReference type="NCBI Taxonomy" id="1770058"/>
    <lineage>
        <taxon>Bacteria</taxon>
        <taxon>Pseudomonadati</taxon>
        <taxon>Pseudomonadota</taxon>
        <taxon>Alphaproteobacteria</taxon>
        <taxon>Hyphomicrobiales</taxon>
        <taxon>Devosiaceae</taxon>
        <taxon>Devosia</taxon>
    </lineage>
</organism>
<keyword evidence="6" id="KW-1185">Reference proteome</keyword>
<feature type="transmembrane region" description="Helical" evidence="3">
    <location>
        <begin position="56"/>
        <end position="79"/>
    </location>
</feature>
<comment type="similarity">
    <text evidence="1">Belongs to the bacterial sugar transferase family.</text>
</comment>
<dbReference type="PANTHER" id="PTHR30576">
    <property type="entry name" value="COLANIC BIOSYNTHESIS UDP-GLUCOSE LIPID CARRIER TRANSFERASE"/>
    <property type="match status" value="1"/>
</dbReference>
<dbReference type="PANTHER" id="PTHR30576:SF0">
    <property type="entry name" value="UNDECAPRENYL-PHOSPHATE N-ACETYLGALACTOSAMINYL 1-PHOSPHATE TRANSFERASE-RELATED"/>
    <property type="match status" value="1"/>
</dbReference>
<evidence type="ECO:0000256" key="2">
    <source>
        <dbReference type="ARBA" id="ARBA00023169"/>
    </source>
</evidence>
<dbReference type="AlphaFoldDB" id="A0A178I328"/>
<gene>
    <name evidence="5" type="ORF">A3840_05580</name>
</gene>
<evidence type="ECO:0000313" key="5">
    <source>
        <dbReference type="EMBL" id="OAM78656.1"/>
    </source>
</evidence>
<dbReference type="EMBL" id="LVVY01000068">
    <property type="protein sequence ID" value="OAM78656.1"/>
    <property type="molecule type" value="Genomic_DNA"/>
</dbReference>
<sequence length="247" mass="26835">MSLGAGSGRTYALDVFDVAPAEKYPSGLPLQMRGGVPLLPPLSPARRLNLVAKRGLDLVLCVLALVALAPLLLGVAALIKLTSPGPVLFVQYRPGYGGVRFPLLKFRTMHADRGDMSGVAQTQANDPRVTRIGAFLRRTSIDELPQLLNVLAGHMSLVGPRPHPANMRAAGKLYQDLVPYYDLRLVMRPGLSGWAQANGYRGPTIDARSARARIEHDMAYIQNFSLALDLRIILITLRKEFLGGTGF</sequence>
<keyword evidence="3" id="KW-0812">Transmembrane</keyword>